<evidence type="ECO:0000256" key="2">
    <source>
        <dbReference type="SAM" id="Phobius"/>
    </source>
</evidence>
<dbReference type="InterPro" id="IPR025646">
    <property type="entry name" value="DUF4350"/>
</dbReference>
<sequence length="434" mass="46256">MTATASDVRPEAVAKPPRDRRWLRLAIPFLALLVLLTGTVIVHAVEQPDPDDATFLSPVSDAGIGSAVLAGRLRDGGVTVQRVTTTTDALRKLWSDDQPATLFVSTPGLVDLRRLSGSGAMPTGTRVVVVAPTGQALRSSSWPVAVAGSRWTTAVTDPGCADPLAGRAGPAAVRHVWFAPRLASNCYDDSLVTVSSHGVLVTLVGAADPFRNDRIAEHGNNALAVGLLSQSARVVWLDAHQREVPPTFSPPPRRTTEVPTPSESASRTATFDPDDYYDDPDEQPTEAGQQKPNPLAEAFPPAFWATLVLLALVLLAFAIAAARRLGTPVAEPLPSRVPANETMLGHARLYQRARARDASLDVLRAAARRRITEHLGLPPEATITDIAEHAGLQTDDVREILAGLHPDDDDELIAAAIAVQDLVREITGFEGDQP</sequence>
<keyword evidence="2" id="KW-1133">Transmembrane helix</keyword>
<dbReference type="RefSeq" id="WP_284914433.1">
    <property type="nucleotide sequence ID" value="NZ_CP126980.1"/>
</dbReference>
<evidence type="ECO:0000259" key="3">
    <source>
        <dbReference type="Pfam" id="PF14258"/>
    </source>
</evidence>
<dbReference type="Proteomes" id="UP001240150">
    <property type="component" value="Chromosome"/>
</dbReference>
<dbReference type="Pfam" id="PF14258">
    <property type="entry name" value="DUF4350"/>
    <property type="match status" value="1"/>
</dbReference>
<gene>
    <name evidence="4" type="ORF">ACTOB_005197</name>
</gene>
<accession>A0ABY8WC04</accession>
<keyword evidence="2" id="KW-0812">Transmembrane</keyword>
<organism evidence="4 5">
    <name type="scientific">Actinoplanes oblitus</name>
    <dbReference type="NCBI Taxonomy" id="3040509"/>
    <lineage>
        <taxon>Bacteria</taxon>
        <taxon>Bacillati</taxon>
        <taxon>Actinomycetota</taxon>
        <taxon>Actinomycetes</taxon>
        <taxon>Micromonosporales</taxon>
        <taxon>Micromonosporaceae</taxon>
        <taxon>Actinoplanes</taxon>
    </lineage>
</organism>
<protein>
    <submittedName>
        <fullName evidence="4">DUF4350 domain-containing protein</fullName>
    </submittedName>
</protein>
<evidence type="ECO:0000256" key="1">
    <source>
        <dbReference type="SAM" id="MobiDB-lite"/>
    </source>
</evidence>
<keyword evidence="5" id="KW-1185">Reference proteome</keyword>
<feature type="region of interest" description="Disordered" evidence="1">
    <location>
        <begin position="243"/>
        <end position="294"/>
    </location>
</feature>
<dbReference type="EMBL" id="CP126980">
    <property type="protein sequence ID" value="WIM93225.1"/>
    <property type="molecule type" value="Genomic_DNA"/>
</dbReference>
<keyword evidence="2" id="KW-0472">Membrane</keyword>
<feature type="domain" description="DUF4350" evidence="3">
    <location>
        <begin position="62"/>
        <end position="228"/>
    </location>
</feature>
<feature type="transmembrane region" description="Helical" evidence="2">
    <location>
        <begin position="302"/>
        <end position="322"/>
    </location>
</feature>
<name>A0ABY8WC04_9ACTN</name>
<reference evidence="4 5" key="1">
    <citation type="submission" date="2023-06" db="EMBL/GenBank/DDBJ databases">
        <authorList>
            <person name="Yushchuk O."/>
            <person name="Binda E."/>
            <person name="Ruckert-Reed C."/>
            <person name="Fedorenko V."/>
            <person name="Kalinowski J."/>
            <person name="Marinelli F."/>
        </authorList>
    </citation>
    <scope>NUCLEOTIDE SEQUENCE [LARGE SCALE GENOMIC DNA]</scope>
    <source>
        <strain evidence="4 5">NRRL 3884</strain>
    </source>
</reference>
<evidence type="ECO:0000313" key="4">
    <source>
        <dbReference type="EMBL" id="WIM93225.1"/>
    </source>
</evidence>
<evidence type="ECO:0000313" key="5">
    <source>
        <dbReference type="Proteomes" id="UP001240150"/>
    </source>
</evidence>
<feature type="compositionally biased region" description="Acidic residues" evidence="1">
    <location>
        <begin position="272"/>
        <end position="284"/>
    </location>
</feature>
<proteinExistence type="predicted"/>